<feature type="compositionally biased region" description="Basic residues" evidence="1">
    <location>
        <begin position="121"/>
        <end position="131"/>
    </location>
</feature>
<proteinExistence type="predicted"/>
<gene>
    <name evidence="2" type="ORF">PUN28_008553</name>
</gene>
<comment type="caution">
    <text evidence="2">The sequence shown here is derived from an EMBL/GenBank/DDBJ whole genome shotgun (WGS) entry which is preliminary data.</text>
</comment>
<organism evidence="2 3">
    <name type="scientific">Cardiocondyla obscurior</name>
    <dbReference type="NCBI Taxonomy" id="286306"/>
    <lineage>
        <taxon>Eukaryota</taxon>
        <taxon>Metazoa</taxon>
        <taxon>Ecdysozoa</taxon>
        <taxon>Arthropoda</taxon>
        <taxon>Hexapoda</taxon>
        <taxon>Insecta</taxon>
        <taxon>Pterygota</taxon>
        <taxon>Neoptera</taxon>
        <taxon>Endopterygota</taxon>
        <taxon>Hymenoptera</taxon>
        <taxon>Apocrita</taxon>
        <taxon>Aculeata</taxon>
        <taxon>Formicoidea</taxon>
        <taxon>Formicidae</taxon>
        <taxon>Myrmicinae</taxon>
        <taxon>Cardiocondyla</taxon>
    </lineage>
</organism>
<accession>A0AAW2FZT2</accession>
<feature type="region of interest" description="Disordered" evidence="1">
    <location>
        <begin position="102"/>
        <end position="135"/>
    </location>
</feature>
<sequence length="142" mass="16335">MLENIRSDARRRVAELPREIAVRISFLICCLLVTSRGKNRTSPVLRRRRLRTRGIDGWARQRRRKKSQVVNSITSAVQGFFSRSSITSVTELSNRNNMIIRWRGSPRRTHGLGTSQGEEKKKKKKGSRHRKIPAEGVVCLVE</sequence>
<name>A0AAW2FZT2_9HYME</name>
<evidence type="ECO:0000313" key="2">
    <source>
        <dbReference type="EMBL" id="KAL0120923.1"/>
    </source>
</evidence>
<dbReference type="AlphaFoldDB" id="A0AAW2FZT2"/>
<dbReference type="Proteomes" id="UP001430953">
    <property type="component" value="Unassembled WGS sequence"/>
</dbReference>
<protein>
    <submittedName>
        <fullName evidence="2">Uncharacterized protein</fullName>
    </submittedName>
</protein>
<evidence type="ECO:0000256" key="1">
    <source>
        <dbReference type="SAM" id="MobiDB-lite"/>
    </source>
</evidence>
<keyword evidence="3" id="KW-1185">Reference proteome</keyword>
<dbReference type="EMBL" id="JADYXP020000007">
    <property type="protein sequence ID" value="KAL0120923.1"/>
    <property type="molecule type" value="Genomic_DNA"/>
</dbReference>
<evidence type="ECO:0000313" key="3">
    <source>
        <dbReference type="Proteomes" id="UP001430953"/>
    </source>
</evidence>
<reference evidence="2 3" key="1">
    <citation type="submission" date="2023-03" db="EMBL/GenBank/DDBJ databases">
        <title>High recombination rates correlate with genetic variation in Cardiocondyla obscurior ants.</title>
        <authorList>
            <person name="Errbii M."/>
        </authorList>
    </citation>
    <scope>NUCLEOTIDE SEQUENCE [LARGE SCALE GENOMIC DNA]</scope>
    <source>
        <strain evidence="2">Alpha-2009</strain>
        <tissue evidence="2">Whole body</tissue>
    </source>
</reference>